<keyword evidence="3" id="KW-1185">Reference proteome</keyword>
<feature type="non-terminal residue" evidence="2">
    <location>
        <position position="183"/>
    </location>
</feature>
<dbReference type="PANTHER" id="PTHR46599">
    <property type="entry name" value="PIGGYBAC TRANSPOSABLE ELEMENT-DERIVED PROTEIN 4"/>
    <property type="match status" value="1"/>
</dbReference>
<feature type="domain" description="PiggyBac transposable element-derived protein" evidence="1">
    <location>
        <begin position="60"/>
        <end position="146"/>
    </location>
</feature>
<comment type="caution">
    <text evidence="2">The sequence shown here is derived from an EMBL/GenBank/DDBJ whole genome shotgun (WGS) entry which is preliminary data.</text>
</comment>
<dbReference type="Proteomes" id="UP000054721">
    <property type="component" value="Unassembled WGS sequence"/>
</dbReference>
<evidence type="ECO:0000259" key="1">
    <source>
        <dbReference type="Pfam" id="PF13843"/>
    </source>
</evidence>
<dbReference type="EMBL" id="JYDW01000248">
    <property type="protein sequence ID" value="KRZ50838.1"/>
    <property type="molecule type" value="Genomic_DNA"/>
</dbReference>
<dbReference type="Pfam" id="PF13843">
    <property type="entry name" value="DDE_Tnp_1_7"/>
    <property type="match status" value="1"/>
</dbReference>
<dbReference type="InterPro" id="IPR029526">
    <property type="entry name" value="PGBD"/>
</dbReference>
<organism evidence="2 3">
    <name type="scientific">Trichinella nativa</name>
    <dbReference type="NCBI Taxonomy" id="6335"/>
    <lineage>
        <taxon>Eukaryota</taxon>
        <taxon>Metazoa</taxon>
        <taxon>Ecdysozoa</taxon>
        <taxon>Nematoda</taxon>
        <taxon>Enoplea</taxon>
        <taxon>Dorylaimia</taxon>
        <taxon>Trichinellida</taxon>
        <taxon>Trichinellidae</taxon>
        <taxon>Trichinella</taxon>
    </lineage>
</organism>
<proteinExistence type="predicted"/>
<evidence type="ECO:0000313" key="2">
    <source>
        <dbReference type="EMBL" id="KRZ50838.1"/>
    </source>
</evidence>
<gene>
    <name evidence="2" type="primary">PGBD1</name>
    <name evidence="2" type="ORF">T02_12804</name>
</gene>
<protein>
    <submittedName>
        <fullName evidence="2">PiggyBac transposable element-derived protein 1</fullName>
    </submittedName>
</protein>
<accession>A0A0V1KUP4</accession>
<sequence>IYIHISGLANKCTTPLIVCNEQGTEQRHTRNGRKIKPVATTIGTRPRLVECELPNRDSNKESFHTSTKDNRSFFGLLLLSGYHCLADAKYHLTVEPDLTVDAASKTMSRNRFHRLKRFLHFSDNQNLSSDDEMSKVSPLYQMLNDRQHVYGPIIWSAQLGDPIHVGYKVWMLCGTDGYPLYYK</sequence>
<evidence type="ECO:0000313" key="3">
    <source>
        <dbReference type="Proteomes" id="UP000054721"/>
    </source>
</evidence>
<dbReference type="STRING" id="6335.A0A0V1KUP4"/>
<dbReference type="OrthoDB" id="5810550at2759"/>
<dbReference type="PANTHER" id="PTHR46599:SF3">
    <property type="entry name" value="PIGGYBAC TRANSPOSABLE ELEMENT-DERIVED PROTEIN 4"/>
    <property type="match status" value="1"/>
</dbReference>
<dbReference type="AlphaFoldDB" id="A0A0V1KUP4"/>
<reference evidence="2 3" key="1">
    <citation type="submission" date="2015-05" db="EMBL/GenBank/DDBJ databases">
        <title>Evolution of Trichinella species and genotypes.</title>
        <authorList>
            <person name="Korhonen P.K."/>
            <person name="Edoardo P."/>
            <person name="Giuseppe L.R."/>
            <person name="Gasser R.B."/>
        </authorList>
    </citation>
    <scope>NUCLEOTIDE SEQUENCE [LARGE SCALE GENOMIC DNA]</scope>
    <source>
        <strain evidence="2">ISS10</strain>
    </source>
</reference>
<name>A0A0V1KUP4_9BILA</name>